<dbReference type="FunCoup" id="A0A803SMD1">
    <property type="interactions" value="35"/>
</dbReference>
<dbReference type="GO" id="GO:0070098">
    <property type="term" value="P:chemokine-mediated signaling pathway"/>
    <property type="evidence" value="ECO:0007669"/>
    <property type="project" value="Ensembl"/>
</dbReference>
<sequence>MKGLVVILTLALVATNLATVHGLAMEAIVTHVGRCRCLKQTSSPFSPRQLKSIQVFPHGMQCQNTEIILTLKNKWKVCVDPSAPWVQELLKVVTKR</sequence>
<dbReference type="GO" id="GO:0008009">
    <property type="term" value="F:chemokine activity"/>
    <property type="evidence" value="ECO:0007669"/>
    <property type="project" value="Ensembl"/>
</dbReference>
<dbReference type="PRINTS" id="PR00437">
    <property type="entry name" value="SMALLCYTKCXC"/>
</dbReference>
<dbReference type="GO" id="GO:0031735">
    <property type="term" value="F:CCR10 chemokine receptor binding"/>
    <property type="evidence" value="ECO:0007669"/>
    <property type="project" value="Ensembl"/>
</dbReference>
<reference evidence="8" key="3">
    <citation type="submission" date="2025-09" db="UniProtKB">
        <authorList>
            <consortium name="Ensembl"/>
        </authorList>
    </citation>
    <scope>IDENTIFICATION</scope>
</reference>
<protein>
    <recommendedName>
        <fullName evidence="6">C-X-C motif chemokine</fullName>
    </recommendedName>
</protein>
<dbReference type="GO" id="GO:0007204">
    <property type="term" value="P:positive regulation of cytosolic calcium ion concentration"/>
    <property type="evidence" value="ECO:0007669"/>
    <property type="project" value="Ensembl"/>
</dbReference>
<dbReference type="CDD" id="cd00273">
    <property type="entry name" value="Chemokine_CXC"/>
    <property type="match status" value="1"/>
</dbReference>
<dbReference type="GO" id="GO:0048248">
    <property type="term" value="F:CXCR3 chemokine receptor binding"/>
    <property type="evidence" value="ECO:0007669"/>
    <property type="project" value="Ensembl"/>
</dbReference>
<evidence type="ECO:0000256" key="4">
    <source>
        <dbReference type="ARBA" id="ARBA00022525"/>
    </source>
</evidence>
<dbReference type="Pfam" id="PF00048">
    <property type="entry name" value="IL8"/>
    <property type="match status" value="1"/>
</dbReference>
<accession>A0A803SMD1</accession>
<keyword evidence="5" id="KW-1015">Disulfide bond</keyword>
<gene>
    <name evidence="8" type="primary">CXCL13</name>
</gene>
<dbReference type="InterPro" id="IPR036048">
    <property type="entry name" value="Interleukin_8-like_sf"/>
</dbReference>
<dbReference type="InterPro" id="IPR001089">
    <property type="entry name" value="Chemokine_CXC"/>
</dbReference>
<dbReference type="GO" id="GO:0005615">
    <property type="term" value="C:extracellular space"/>
    <property type="evidence" value="ECO:0007669"/>
    <property type="project" value="UniProtKB-UniRule"/>
</dbReference>
<dbReference type="FunFam" id="2.40.50.40:FF:000004">
    <property type="entry name" value="C-X-C motif chemokine"/>
    <property type="match status" value="1"/>
</dbReference>
<evidence type="ECO:0000256" key="5">
    <source>
        <dbReference type="ARBA" id="ARBA00023157"/>
    </source>
</evidence>
<dbReference type="InterPro" id="IPR001811">
    <property type="entry name" value="Chemokine_IL8-like_dom"/>
</dbReference>
<keyword evidence="4 6" id="KW-0964">Secreted</keyword>
<dbReference type="InParanoid" id="A0A803SMD1"/>
<dbReference type="GO" id="GO:0033634">
    <property type="term" value="P:positive regulation of cell-cell adhesion mediated by integrin"/>
    <property type="evidence" value="ECO:0007669"/>
    <property type="project" value="Ensembl"/>
</dbReference>
<feature type="chain" id="PRO_5033095629" description="C-X-C motif chemokine" evidence="6">
    <location>
        <begin position="23"/>
        <end position="96"/>
    </location>
</feature>
<evidence type="ECO:0000313" key="8">
    <source>
        <dbReference type="Ensembl" id="ENSACAP00000024121.1"/>
    </source>
</evidence>
<evidence type="ECO:0000256" key="3">
    <source>
        <dbReference type="ARBA" id="ARBA00022514"/>
    </source>
</evidence>
<dbReference type="PANTHER" id="PTHR12015">
    <property type="entry name" value="SMALL INDUCIBLE CYTOKINE A"/>
    <property type="match status" value="1"/>
</dbReference>
<dbReference type="SUPFAM" id="SSF54117">
    <property type="entry name" value="Interleukin 8-like chemokines"/>
    <property type="match status" value="1"/>
</dbReference>
<dbReference type="PROSITE" id="PS00471">
    <property type="entry name" value="SMALL_CYTOKINES_CXC"/>
    <property type="match status" value="1"/>
</dbReference>
<dbReference type="AlphaFoldDB" id="A0A803SMD1"/>
<dbReference type="GO" id="GO:0042742">
    <property type="term" value="P:defense response to bacterium"/>
    <property type="evidence" value="ECO:0007669"/>
    <property type="project" value="Ensembl"/>
</dbReference>
<keyword evidence="6" id="KW-0145">Chemotaxis</keyword>
<feature type="signal peptide" evidence="6">
    <location>
        <begin position="1"/>
        <end position="22"/>
    </location>
</feature>
<feature type="domain" description="Chemokine interleukin-8-like" evidence="7">
    <location>
        <begin position="32"/>
        <end position="93"/>
    </location>
</feature>
<name>A0A803SMD1_ANOCA</name>
<keyword evidence="9" id="KW-1185">Reference proteome</keyword>
<reference evidence="8 9" key="1">
    <citation type="submission" date="2009-12" db="EMBL/GenBank/DDBJ databases">
        <title>The Genome Sequence of Anolis carolinensis (Green Anole Lizard).</title>
        <authorList>
            <consortium name="The Genome Sequencing Platform"/>
            <person name="Di Palma F."/>
            <person name="Alfoldi J."/>
            <person name="Heiman D."/>
            <person name="Young S."/>
            <person name="Grabherr M."/>
            <person name="Johnson J."/>
            <person name="Lander E.S."/>
            <person name="Lindblad-Toh K."/>
        </authorList>
    </citation>
    <scope>NUCLEOTIDE SEQUENCE [LARGE SCALE GENOMIC DNA]</scope>
    <source>
        <strain evidence="8 9">JBL SC #1</strain>
    </source>
</reference>
<dbReference type="GO" id="GO:0008201">
    <property type="term" value="F:heparin binding"/>
    <property type="evidence" value="ECO:0007669"/>
    <property type="project" value="Ensembl"/>
</dbReference>
<dbReference type="InterPro" id="IPR018048">
    <property type="entry name" value="Chemokine_CXC_CS"/>
</dbReference>
<evidence type="ECO:0000259" key="7">
    <source>
        <dbReference type="SMART" id="SM00199"/>
    </source>
</evidence>
<dbReference type="GO" id="GO:0006955">
    <property type="term" value="P:immune response"/>
    <property type="evidence" value="ECO:0007669"/>
    <property type="project" value="InterPro"/>
</dbReference>
<evidence type="ECO:0000256" key="6">
    <source>
        <dbReference type="RuleBase" id="RU361149"/>
    </source>
</evidence>
<dbReference type="GO" id="GO:0010820">
    <property type="term" value="P:positive regulation of T cell chemotaxis"/>
    <property type="evidence" value="ECO:0007669"/>
    <property type="project" value="Ensembl"/>
</dbReference>
<dbReference type="GeneTree" id="ENSGT00530000064292"/>
<dbReference type="InterPro" id="IPR039809">
    <property type="entry name" value="Chemokine_b/g/d"/>
</dbReference>
<evidence type="ECO:0000313" key="9">
    <source>
        <dbReference type="Proteomes" id="UP000001646"/>
    </source>
</evidence>
<evidence type="ECO:0000256" key="2">
    <source>
        <dbReference type="ARBA" id="ARBA00010665"/>
    </source>
</evidence>
<dbReference type="GO" id="GO:0032487">
    <property type="term" value="P:regulation of Rap protein signal transduction"/>
    <property type="evidence" value="ECO:0007669"/>
    <property type="project" value="Ensembl"/>
</dbReference>
<reference evidence="8" key="2">
    <citation type="submission" date="2025-08" db="UniProtKB">
        <authorList>
            <consortium name="Ensembl"/>
        </authorList>
    </citation>
    <scope>IDENTIFICATION</scope>
</reference>
<dbReference type="InterPro" id="IPR033899">
    <property type="entry name" value="CXC_Chemokine_domain"/>
</dbReference>
<dbReference type="SMART" id="SM00199">
    <property type="entry name" value="SCY"/>
    <property type="match status" value="1"/>
</dbReference>
<dbReference type="PRINTS" id="PR00436">
    <property type="entry name" value="INTERLEUKIN8"/>
</dbReference>
<dbReference type="Ensembl" id="ENSACAT00000042706.1">
    <property type="protein sequence ID" value="ENSACAP00000024121.1"/>
    <property type="gene ID" value="ENSACAG00000037544.1"/>
</dbReference>
<evidence type="ECO:0000256" key="1">
    <source>
        <dbReference type="ARBA" id="ARBA00004613"/>
    </source>
</evidence>
<dbReference type="GO" id="GO:0033625">
    <property type="term" value="P:positive regulation of integrin activation"/>
    <property type="evidence" value="ECO:0007669"/>
    <property type="project" value="Ensembl"/>
</dbReference>
<organism evidence="8 9">
    <name type="scientific">Anolis carolinensis</name>
    <name type="common">Green anole</name>
    <name type="synonym">American chameleon</name>
    <dbReference type="NCBI Taxonomy" id="28377"/>
    <lineage>
        <taxon>Eukaryota</taxon>
        <taxon>Metazoa</taxon>
        <taxon>Chordata</taxon>
        <taxon>Craniata</taxon>
        <taxon>Vertebrata</taxon>
        <taxon>Euteleostomi</taxon>
        <taxon>Lepidosauria</taxon>
        <taxon>Squamata</taxon>
        <taxon>Bifurcata</taxon>
        <taxon>Unidentata</taxon>
        <taxon>Episquamata</taxon>
        <taxon>Toxicofera</taxon>
        <taxon>Iguania</taxon>
        <taxon>Dactyloidae</taxon>
        <taxon>Anolis</taxon>
    </lineage>
</organism>
<dbReference type="GO" id="GO:0017134">
    <property type="term" value="F:fibroblast growth factor binding"/>
    <property type="evidence" value="ECO:0007669"/>
    <property type="project" value="Ensembl"/>
</dbReference>
<dbReference type="Proteomes" id="UP000001646">
    <property type="component" value="Chromosome 5"/>
</dbReference>
<keyword evidence="6" id="KW-0732">Signal</keyword>
<comment type="subcellular location">
    <subcellularLocation>
        <location evidence="1 6">Secreted</location>
    </subcellularLocation>
</comment>
<dbReference type="GO" id="GO:0035768">
    <property type="term" value="P:endothelial cell chemotaxis to fibroblast growth factor"/>
    <property type="evidence" value="ECO:0007669"/>
    <property type="project" value="Ensembl"/>
</dbReference>
<dbReference type="GO" id="GO:0031724">
    <property type="term" value="F:CXCR5 chemokine receptor binding"/>
    <property type="evidence" value="ECO:0007669"/>
    <property type="project" value="Ensembl"/>
</dbReference>
<proteinExistence type="inferred from homology"/>
<keyword evidence="3 6" id="KW-0202">Cytokine</keyword>
<dbReference type="Gene3D" id="2.40.50.40">
    <property type="match status" value="1"/>
</dbReference>
<dbReference type="GO" id="GO:0007267">
    <property type="term" value="P:cell-cell signaling"/>
    <property type="evidence" value="ECO:0007669"/>
    <property type="project" value="Ensembl"/>
</dbReference>
<dbReference type="GO" id="GO:2000545">
    <property type="term" value="P:negative regulation of endothelial cell chemotaxis to fibroblast growth factor"/>
    <property type="evidence" value="ECO:0007669"/>
    <property type="project" value="Ensembl"/>
</dbReference>
<dbReference type="GO" id="GO:0035769">
    <property type="term" value="P:B cell chemotaxis across high endothelial venule"/>
    <property type="evidence" value="ECO:0007669"/>
    <property type="project" value="Ensembl"/>
</dbReference>
<comment type="similarity">
    <text evidence="2 6">Belongs to the intercrine alpha (chemokine CxC) family.</text>
</comment>